<evidence type="ECO:0000259" key="4">
    <source>
        <dbReference type="PROSITE" id="PS52004"/>
    </source>
</evidence>
<dbReference type="Proteomes" id="UP000075502">
    <property type="component" value="Unassembled WGS sequence"/>
</dbReference>
<evidence type="ECO:0000256" key="1">
    <source>
        <dbReference type="ARBA" id="ARBA00008467"/>
    </source>
</evidence>
<comment type="similarity">
    <text evidence="1 3">Belongs to the thiolase-like superfamily. Beta-ketoacyl-ACP synthases family.</text>
</comment>
<feature type="domain" description="Ketosynthase family 3 (KS3)" evidence="4">
    <location>
        <begin position="1"/>
        <end position="405"/>
    </location>
</feature>
<evidence type="ECO:0000313" key="5">
    <source>
        <dbReference type="EMBL" id="KYG11521.1"/>
    </source>
</evidence>
<dbReference type="InterPro" id="IPR000794">
    <property type="entry name" value="Beta-ketoacyl_synthase"/>
</dbReference>
<dbReference type="Gene3D" id="3.40.47.10">
    <property type="match status" value="3"/>
</dbReference>
<dbReference type="InterPro" id="IPR014031">
    <property type="entry name" value="Ketoacyl_synth_C"/>
</dbReference>
<dbReference type="AlphaFoldDB" id="A0A150U3G5"/>
<evidence type="ECO:0000313" key="6">
    <source>
        <dbReference type="Proteomes" id="UP000075502"/>
    </source>
</evidence>
<gene>
    <name evidence="5" type="ORF">BE21_07465</name>
</gene>
<name>A0A150U3G5_SORCE</name>
<dbReference type="InterPro" id="IPR020841">
    <property type="entry name" value="PKS_Beta-ketoAc_synthase_dom"/>
</dbReference>
<comment type="caution">
    <text evidence="5">The sequence shown here is derived from an EMBL/GenBank/DDBJ whole genome shotgun (WGS) entry which is preliminary data.</text>
</comment>
<dbReference type="PROSITE" id="PS52004">
    <property type="entry name" value="KS3_2"/>
    <property type="match status" value="1"/>
</dbReference>
<proteinExistence type="inferred from homology"/>
<dbReference type="SUPFAM" id="SSF53901">
    <property type="entry name" value="Thiolase-like"/>
    <property type="match status" value="3"/>
</dbReference>
<organism evidence="5 6">
    <name type="scientific">Sorangium cellulosum</name>
    <name type="common">Polyangium cellulosum</name>
    <dbReference type="NCBI Taxonomy" id="56"/>
    <lineage>
        <taxon>Bacteria</taxon>
        <taxon>Pseudomonadati</taxon>
        <taxon>Myxococcota</taxon>
        <taxon>Polyangia</taxon>
        <taxon>Polyangiales</taxon>
        <taxon>Polyangiaceae</taxon>
        <taxon>Sorangium</taxon>
    </lineage>
</organism>
<protein>
    <submittedName>
        <fullName evidence="5">3-oxoacyl-ACP synthase</fullName>
    </submittedName>
</protein>
<reference evidence="5 6" key="1">
    <citation type="submission" date="2014-02" db="EMBL/GenBank/DDBJ databases">
        <title>The small core and large imbalanced accessory genome model reveals a collaborative survival strategy of Sorangium cellulosum strains in nature.</title>
        <authorList>
            <person name="Han K."/>
            <person name="Peng R."/>
            <person name="Blom J."/>
            <person name="Li Y.-Z."/>
        </authorList>
    </citation>
    <scope>NUCLEOTIDE SEQUENCE [LARGE SCALE GENOMIC DNA]</scope>
    <source>
        <strain evidence="5 6">So0007-03</strain>
    </source>
</reference>
<dbReference type="Pfam" id="PF00109">
    <property type="entry name" value="ketoacyl-synt"/>
    <property type="match status" value="2"/>
</dbReference>
<accession>A0A150U3G5</accession>
<dbReference type="Pfam" id="PF02801">
    <property type="entry name" value="Ketoacyl-synt_C"/>
    <property type="match status" value="1"/>
</dbReference>
<sequence length="632" mass="63686">MSDACVIASGAVSALGLGPLAYRVPGAGEPAPVAIARDEELARAGLVRPFAARAPAALGVAPGADRAADLLKAALSQTLAALERARPGWRGERIGIALGTSSGGMLTAERFFAARAEGADAGSLAALASGATYFAPFNDALAAFGLERTPLRTHLLAACAASTLAIGLGLRWLDRDACDLVLAGGYDGLSTFVAAGFEALRATTASSSRPFRLGRDGMALGEGAAVVALVREDRRRGAPVMVRVAGFGASTDAVHITAPDRTGSGLMRAGAAALADAAWPASRVGLVSAHATATPYNDAMESRAIAALFASPRPAEGSGAAPPPPVVHPFKAQIGHTLGAAGALESLAAAAALAASIAPPAASEGELDPDAPALLLERAEPRPLHAALKLSAAFGGANAALLLTSCASGRKPRRARPVHLRAAARVTGFDLGRLAEATGIPRDRLARLDALCRLGLTAVAALAAIVGEGALRGAGIVAGHALATIDTNDVYDARRRARGARFVEPRLFPATSPNAIAGECAIAYQLTGPSFAVGAGLGGALEALRAAAELVASSDADRMVVVAADDAGPVARELLGLTVAQHRAVACGAVALLLQADPGDAGRLREVDLDLPVDHDGPVGHLALLRWLDEHG</sequence>
<evidence type="ECO:0000256" key="2">
    <source>
        <dbReference type="ARBA" id="ARBA00022679"/>
    </source>
</evidence>
<dbReference type="PANTHER" id="PTHR11712">
    <property type="entry name" value="POLYKETIDE SYNTHASE-RELATED"/>
    <property type="match status" value="1"/>
</dbReference>
<dbReference type="InterPro" id="IPR014030">
    <property type="entry name" value="Ketoacyl_synth_N"/>
</dbReference>
<dbReference type="GO" id="GO:0004315">
    <property type="term" value="F:3-oxoacyl-[acyl-carrier-protein] synthase activity"/>
    <property type="evidence" value="ECO:0007669"/>
    <property type="project" value="TreeGrafter"/>
</dbReference>
<evidence type="ECO:0000256" key="3">
    <source>
        <dbReference type="RuleBase" id="RU003694"/>
    </source>
</evidence>
<dbReference type="PANTHER" id="PTHR11712:SF347">
    <property type="entry name" value="BETA KETOACYL-ACYL CARRIER PROTEIN SYNTHASE"/>
    <property type="match status" value="1"/>
</dbReference>
<dbReference type="InterPro" id="IPR016039">
    <property type="entry name" value="Thiolase-like"/>
</dbReference>
<dbReference type="EMBL" id="JEME01000002">
    <property type="protein sequence ID" value="KYG11521.1"/>
    <property type="molecule type" value="Genomic_DNA"/>
</dbReference>
<keyword evidence="2 3" id="KW-0808">Transferase</keyword>
<dbReference type="GO" id="GO:0006633">
    <property type="term" value="P:fatty acid biosynthetic process"/>
    <property type="evidence" value="ECO:0007669"/>
    <property type="project" value="TreeGrafter"/>
</dbReference>
<dbReference type="SMART" id="SM00825">
    <property type="entry name" value="PKS_KS"/>
    <property type="match status" value="1"/>
</dbReference>